<keyword evidence="2" id="KW-0489">Methyltransferase</keyword>
<sequence length="393" mass="44154">MGSPLLEFWSAARAAAAKGELLKLTLSKPRHGGNDLPRNRYARLVQIKGRTQLQITHRYEDREEVKNHLIGMGISLLESALGVDYGNADLFTTHEQFSITLTRKGNARFLRKTLHLRPRPTDPVVQEHDRAKHREIPADRMYLHDLGITNERGEVLRDGKRKYKQINKFVEIIDGLLRDFPLANGAHIVDMGSGSGYLTFALYDHVVNSLGLDVTVTGVELRPKLVEKCRMVALKSGFDGLHFTEGSIDGFTADRIDVLIALHACDTATDDALFKGLQAKADIMVVAPCCQKQVRREMEVPEEMKPLLGNGILLEWQAAMLTDGIRALLLEAEGYQTKLFEFIPLEHTAKNVMITAVKGRKRAEAKEEVKALKKRFGVTRHHLQDLLKAKKKV</sequence>
<protein>
    <submittedName>
        <fullName evidence="2">SAM-dependent methyltransferase</fullName>
    </submittedName>
</protein>
<evidence type="ECO:0000259" key="1">
    <source>
        <dbReference type="Pfam" id="PF13679"/>
    </source>
</evidence>
<keyword evidence="2" id="KW-0808">Transferase</keyword>
<dbReference type="GO" id="GO:0008168">
    <property type="term" value="F:methyltransferase activity"/>
    <property type="evidence" value="ECO:0007669"/>
    <property type="project" value="UniProtKB-KW"/>
</dbReference>
<dbReference type="EMBL" id="JACSIT010000141">
    <property type="protein sequence ID" value="MBC6995698.1"/>
    <property type="molecule type" value="Genomic_DNA"/>
</dbReference>
<dbReference type="SUPFAM" id="SSF53335">
    <property type="entry name" value="S-adenosyl-L-methionine-dependent methyltransferases"/>
    <property type="match status" value="1"/>
</dbReference>
<dbReference type="Pfam" id="PF13679">
    <property type="entry name" value="Methyltransf_32"/>
    <property type="match status" value="1"/>
</dbReference>
<dbReference type="PANTHER" id="PTHR13369:SF3">
    <property type="entry name" value="METHYLTRANSFERASE DOMAIN-CONTAINING PROTEIN"/>
    <property type="match status" value="1"/>
</dbReference>
<dbReference type="AlphaFoldDB" id="A0A923TA24"/>
<comment type="caution">
    <text evidence="2">The sequence shown here is derived from an EMBL/GenBank/DDBJ whole genome shotgun (WGS) entry which is preliminary data.</text>
</comment>
<evidence type="ECO:0000313" key="2">
    <source>
        <dbReference type="EMBL" id="MBC6995698.1"/>
    </source>
</evidence>
<dbReference type="RefSeq" id="WP_187467725.1">
    <property type="nucleotide sequence ID" value="NZ_JACSIT010000141.1"/>
</dbReference>
<dbReference type="GO" id="GO:0032259">
    <property type="term" value="P:methylation"/>
    <property type="evidence" value="ECO:0007669"/>
    <property type="project" value="UniProtKB-KW"/>
</dbReference>
<keyword evidence="3" id="KW-1185">Reference proteome</keyword>
<accession>A0A923TA24</accession>
<name>A0A923TA24_9BACT</name>
<dbReference type="GO" id="GO:0005737">
    <property type="term" value="C:cytoplasm"/>
    <property type="evidence" value="ECO:0007669"/>
    <property type="project" value="TreeGrafter"/>
</dbReference>
<organism evidence="2 3">
    <name type="scientific">Neolewinella lacunae</name>
    <dbReference type="NCBI Taxonomy" id="1517758"/>
    <lineage>
        <taxon>Bacteria</taxon>
        <taxon>Pseudomonadati</taxon>
        <taxon>Bacteroidota</taxon>
        <taxon>Saprospiria</taxon>
        <taxon>Saprospirales</taxon>
        <taxon>Lewinellaceae</taxon>
        <taxon>Neolewinella</taxon>
    </lineage>
</organism>
<proteinExistence type="predicted"/>
<dbReference type="InterPro" id="IPR029063">
    <property type="entry name" value="SAM-dependent_MTases_sf"/>
</dbReference>
<dbReference type="Proteomes" id="UP000650081">
    <property type="component" value="Unassembled WGS sequence"/>
</dbReference>
<dbReference type="Gene3D" id="3.40.50.150">
    <property type="entry name" value="Vaccinia Virus protein VP39"/>
    <property type="match status" value="1"/>
</dbReference>
<dbReference type="InterPro" id="IPR025714">
    <property type="entry name" value="Methyltranfer_dom"/>
</dbReference>
<feature type="domain" description="Methyltransferase" evidence="1">
    <location>
        <begin position="161"/>
        <end position="296"/>
    </location>
</feature>
<dbReference type="PANTHER" id="PTHR13369">
    <property type="match status" value="1"/>
</dbReference>
<dbReference type="CDD" id="cd02440">
    <property type="entry name" value="AdoMet_MTases"/>
    <property type="match status" value="1"/>
</dbReference>
<evidence type="ECO:0000313" key="3">
    <source>
        <dbReference type="Proteomes" id="UP000650081"/>
    </source>
</evidence>
<gene>
    <name evidence="2" type="ORF">H9S92_16145</name>
</gene>
<reference evidence="2" key="1">
    <citation type="submission" date="2020-08" db="EMBL/GenBank/DDBJ databases">
        <title>Lewinella bacteria from marine environments.</title>
        <authorList>
            <person name="Zhong Y."/>
        </authorList>
    </citation>
    <scope>NUCLEOTIDE SEQUENCE</scope>
    <source>
        <strain evidence="2">KCTC 42187</strain>
    </source>
</reference>